<organism evidence="1 2">
    <name type="scientific">Eisenbergiella tayi</name>
    <dbReference type="NCBI Taxonomy" id="1432052"/>
    <lineage>
        <taxon>Bacteria</taxon>
        <taxon>Bacillati</taxon>
        <taxon>Bacillota</taxon>
        <taxon>Clostridia</taxon>
        <taxon>Lachnospirales</taxon>
        <taxon>Lachnospiraceae</taxon>
        <taxon>Eisenbergiella</taxon>
    </lineage>
</organism>
<dbReference type="GeneID" id="93304477"/>
<dbReference type="InterPro" id="IPR023811">
    <property type="entry name" value="CHP04076"/>
</dbReference>
<evidence type="ECO:0000313" key="1">
    <source>
        <dbReference type="EMBL" id="ODM12197.1"/>
    </source>
</evidence>
<dbReference type="EMBL" id="MCGI01000002">
    <property type="protein sequence ID" value="ODM12197.1"/>
    <property type="molecule type" value="Genomic_DNA"/>
</dbReference>
<gene>
    <name evidence="1" type="ORF">BEH84_02812</name>
</gene>
<sequence length="93" mass="10429">MKKTIKEDWKFEIKVIRDGGCRMGFEEGDIFSCMYECPSGFCPKTMSVLHSLCEAARSGGDYRLLGGSARDTIDFTCADGVIKFRLHAIHLDD</sequence>
<accession>A0A1E3AU05</accession>
<dbReference type="Proteomes" id="UP000095003">
    <property type="component" value="Unassembled WGS sequence"/>
</dbReference>
<name>A0A1E3AU05_9FIRM</name>
<protein>
    <recommendedName>
        <fullName evidence="3">TIGR04076 family protein</fullName>
    </recommendedName>
</protein>
<evidence type="ECO:0000313" key="2">
    <source>
        <dbReference type="Proteomes" id="UP000095003"/>
    </source>
</evidence>
<evidence type="ECO:0008006" key="3">
    <source>
        <dbReference type="Google" id="ProtNLM"/>
    </source>
</evidence>
<dbReference type="AlphaFoldDB" id="A0A1E3AU05"/>
<reference evidence="1 2" key="1">
    <citation type="submission" date="2016-07" db="EMBL/GenBank/DDBJ databases">
        <title>Characterization of isolates of Eisenbergiella tayi derived from blood cultures, using whole genome sequencing.</title>
        <authorList>
            <person name="Burdz T."/>
            <person name="Wiebe D."/>
            <person name="Huynh C."/>
            <person name="Bernard K."/>
        </authorList>
    </citation>
    <scope>NUCLEOTIDE SEQUENCE [LARGE SCALE GENOMIC DNA]</scope>
    <source>
        <strain evidence="1 2">NML 120489</strain>
    </source>
</reference>
<comment type="caution">
    <text evidence="1">The sequence shown here is derived from an EMBL/GenBank/DDBJ whole genome shotgun (WGS) entry which is preliminary data.</text>
</comment>
<dbReference type="RefSeq" id="WP_069157279.1">
    <property type="nucleotide sequence ID" value="NZ_DBFYTC010000229.1"/>
</dbReference>
<dbReference type="NCBIfam" id="TIGR04076">
    <property type="entry name" value="TIGR04076 family protein"/>
    <property type="match status" value="1"/>
</dbReference>
<proteinExistence type="predicted"/>